<dbReference type="InterPro" id="IPR013087">
    <property type="entry name" value="Znf_C2H2_type"/>
</dbReference>
<feature type="non-terminal residue" evidence="7">
    <location>
        <position position="1"/>
    </location>
</feature>
<dbReference type="SMART" id="SM00355">
    <property type="entry name" value="ZnF_C2H2"/>
    <property type="match status" value="3"/>
</dbReference>
<dbReference type="InterPro" id="IPR003604">
    <property type="entry name" value="Matrin/U1-like-C_Znf_C2H2"/>
</dbReference>
<dbReference type="Pfam" id="PF12171">
    <property type="entry name" value="zf-C2H2_jaz"/>
    <property type="match status" value="1"/>
</dbReference>
<evidence type="ECO:0000313" key="7">
    <source>
        <dbReference type="EMBL" id="KAJ8974159.1"/>
    </source>
</evidence>
<comment type="caution">
    <text evidence="7">The sequence shown here is derived from an EMBL/GenBank/DDBJ whole genome shotgun (WGS) entry which is preliminary data.</text>
</comment>
<evidence type="ECO:0000256" key="5">
    <source>
        <dbReference type="SAM" id="MobiDB-lite"/>
    </source>
</evidence>
<sequence>RIIMANRRMGGAGGGHRGNRPFSQHQPFQGSGVSPWQGNMPSNNSMNQGLLSQLTSNPQQLALALTSLLQPQQQQMNNPPSLLSLNTSPAFSNQDRDFNRFGRGRDFRRPEPYSKNRNGLWRSVDANRGNNRRRDGKRSPGKERGKQRGKGKSESVIDLSIDEEAAEDTKRDWKDEKNNADEKKENGEDIAEKKDKKEGPYYGVPVKFLNCFVCNKEMWDGESMQKHIRGRAHKQMLNSLEESIHITVNILRENMRLAEEKKVIEWNRMQRLQKYHKFLDSESHCNMCDLKFMGKIVIHRKSEGHQRLKRFLHPNCDICDKEFPARMEWVEHRLTPEHLRKLNETLKDKVGGPDGQDIIKGVFKEEELDLEPLLEEPLQMEVDNPVLELSDDVSGLQNLIPAYKPDRAVSTQSLKPFTGFMCELCNRSFEDEQFAQDHLKTKYHYYQFIEAAKRKYQMQHTKKDEKKENTEENTKEEAQDDTLNESQIEDAEENDMYDPEEACKEEDTSMDTTADEGDPSVISTEVKIELEKVETKEPQQEEKKGGT</sequence>
<reference evidence="7" key="1">
    <citation type="journal article" date="2023" name="Insect Mol. Biol.">
        <title>Genome sequencing provides insights into the evolution of gene families encoding plant cell wall-degrading enzymes in longhorned beetles.</title>
        <authorList>
            <person name="Shin N.R."/>
            <person name="Okamura Y."/>
            <person name="Kirsch R."/>
            <person name="Pauchet Y."/>
        </authorList>
    </citation>
    <scope>NUCLEOTIDE SEQUENCE</scope>
    <source>
        <strain evidence="7">MMC_N1</strain>
    </source>
</reference>
<evidence type="ECO:0000259" key="6">
    <source>
        <dbReference type="PROSITE" id="PS50157"/>
    </source>
</evidence>
<evidence type="ECO:0000256" key="2">
    <source>
        <dbReference type="ARBA" id="ARBA00022771"/>
    </source>
</evidence>
<dbReference type="SUPFAM" id="SSF57667">
    <property type="entry name" value="beta-beta-alpha zinc fingers"/>
    <property type="match status" value="2"/>
</dbReference>
<evidence type="ECO:0000313" key="8">
    <source>
        <dbReference type="Proteomes" id="UP001162164"/>
    </source>
</evidence>
<proteinExistence type="predicted"/>
<dbReference type="PROSITE" id="PS00028">
    <property type="entry name" value="ZINC_FINGER_C2H2_1"/>
    <property type="match status" value="2"/>
</dbReference>
<dbReference type="Proteomes" id="UP001162164">
    <property type="component" value="Unassembled WGS sequence"/>
</dbReference>
<feature type="region of interest" description="Disordered" evidence="5">
    <location>
        <begin position="72"/>
        <end position="192"/>
    </location>
</feature>
<feature type="domain" description="C2H2-type" evidence="6">
    <location>
        <begin position="420"/>
        <end position="444"/>
    </location>
</feature>
<feature type="compositionally biased region" description="Basic and acidic residues" evidence="5">
    <location>
        <begin position="526"/>
        <end position="547"/>
    </location>
</feature>
<feature type="compositionally biased region" description="Basic and acidic residues" evidence="5">
    <location>
        <begin position="137"/>
        <end position="155"/>
    </location>
</feature>
<dbReference type="EMBL" id="JAPWTJ010001041">
    <property type="protein sequence ID" value="KAJ8974159.1"/>
    <property type="molecule type" value="Genomic_DNA"/>
</dbReference>
<gene>
    <name evidence="7" type="ORF">NQ317_005807</name>
</gene>
<feature type="compositionally biased region" description="Basic and acidic residues" evidence="5">
    <location>
        <begin position="461"/>
        <end position="477"/>
    </location>
</feature>
<organism evidence="7 8">
    <name type="scientific">Molorchus minor</name>
    <dbReference type="NCBI Taxonomy" id="1323400"/>
    <lineage>
        <taxon>Eukaryota</taxon>
        <taxon>Metazoa</taxon>
        <taxon>Ecdysozoa</taxon>
        <taxon>Arthropoda</taxon>
        <taxon>Hexapoda</taxon>
        <taxon>Insecta</taxon>
        <taxon>Pterygota</taxon>
        <taxon>Neoptera</taxon>
        <taxon>Endopterygota</taxon>
        <taxon>Coleoptera</taxon>
        <taxon>Polyphaga</taxon>
        <taxon>Cucujiformia</taxon>
        <taxon>Chrysomeloidea</taxon>
        <taxon>Cerambycidae</taxon>
        <taxon>Lamiinae</taxon>
        <taxon>Monochamini</taxon>
        <taxon>Molorchus</taxon>
    </lineage>
</organism>
<feature type="compositionally biased region" description="Basic and acidic residues" evidence="5">
    <location>
        <begin position="94"/>
        <end position="114"/>
    </location>
</feature>
<keyword evidence="8" id="KW-1185">Reference proteome</keyword>
<dbReference type="PANTHER" id="PTHR15491:SF9">
    <property type="entry name" value="CIP1-INTERACTING ZINC FINGER PROTEIN"/>
    <property type="match status" value="1"/>
</dbReference>
<protein>
    <recommendedName>
        <fullName evidence="6">C2H2-type domain-containing protein</fullName>
    </recommendedName>
</protein>
<dbReference type="InterPro" id="IPR026811">
    <property type="entry name" value="CIZ1"/>
</dbReference>
<evidence type="ECO:0000256" key="3">
    <source>
        <dbReference type="ARBA" id="ARBA00022833"/>
    </source>
</evidence>
<keyword evidence="1" id="KW-0479">Metal-binding</keyword>
<dbReference type="Pfam" id="PF23330">
    <property type="entry name" value="zf-C2H2_14"/>
    <property type="match status" value="1"/>
</dbReference>
<feature type="compositionally biased region" description="Basic and acidic residues" evidence="5">
    <location>
        <begin position="167"/>
        <end position="192"/>
    </location>
</feature>
<evidence type="ECO:0000256" key="4">
    <source>
        <dbReference type="PROSITE-ProRule" id="PRU00042"/>
    </source>
</evidence>
<name>A0ABQ9J8E8_9CUCU</name>
<dbReference type="SMART" id="SM00451">
    <property type="entry name" value="ZnF_U1"/>
    <property type="match status" value="2"/>
</dbReference>
<evidence type="ECO:0000256" key="1">
    <source>
        <dbReference type="ARBA" id="ARBA00022723"/>
    </source>
</evidence>
<dbReference type="PANTHER" id="PTHR15491">
    <property type="match status" value="1"/>
</dbReference>
<keyword evidence="3" id="KW-0862">Zinc</keyword>
<feature type="compositionally biased region" description="Acidic residues" evidence="5">
    <location>
        <begin position="478"/>
        <end position="500"/>
    </location>
</feature>
<feature type="compositionally biased region" description="Low complexity" evidence="5">
    <location>
        <begin position="72"/>
        <end position="83"/>
    </location>
</feature>
<dbReference type="InterPro" id="IPR036236">
    <property type="entry name" value="Znf_C2H2_sf"/>
</dbReference>
<dbReference type="PROSITE" id="PS50157">
    <property type="entry name" value="ZINC_FINGER_C2H2_2"/>
    <property type="match status" value="1"/>
</dbReference>
<feature type="compositionally biased region" description="Polar residues" evidence="5">
    <location>
        <begin position="84"/>
        <end position="93"/>
    </location>
</feature>
<dbReference type="InterPro" id="IPR056345">
    <property type="entry name" value="Znf-C2H2_CIZ1"/>
</dbReference>
<feature type="region of interest" description="Disordered" evidence="5">
    <location>
        <begin position="459"/>
        <end position="547"/>
    </location>
</feature>
<dbReference type="InterPro" id="IPR022755">
    <property type="entry name" value="Znf_C2H2_jaz"/>
</dbReference>
<keyword evidence="2 4" id="KW-0863">Zinc-finger</keyword>
<accession>A0ABQ9J8E8</accession>